<evidence type="ECO:0000256" key="10">
    <source>
        <dbReference type="ARBA" id="ARBA00022918"/>
    </source>
</evidence>
<feature type="compositionally biased region" description="Basic and acidic residues" evidence="16">
    <location>
        <begin position="214"/>
        <end position="235"/>
    </location>
</feature>
<dbReference type="InterPro" id="IPR001584">
    <property type="entry name" value="Integrase_cat-core"/>
</dbReference>
<evidence type="ECO:0000259" key="17">
    <source>
        <dbReference type="PROSITE" id="PS50994"/>
    </source>
</evidence>
<keyword evidence="10" id="KW-0695">RNA-directed DNA polymerase</keyword>
<evidence type="ECO:0000256" key="5">
    <source>
        <dbReference type="ARBA" id="ARBA00022759"/>
    </source>
</evidence>
<evidence type="ECO:0000256" key="13">
    <source>
        <dbReference type="ARBA" id="ARBA00023172"/>
    </source>
</evidence>
<dbReference type="GO" id="GO:0046872">
    <property type="term" value="F:metal ion binding"/>
    <property type="evidence" value="ECO:0007669"/>
    <property type="project" value="UniProtKB-KW"/>
</dbReference>
<reference evidence="18 19" key="1">
    <citation type="submission" date="2017-10" db="EMBL/GenBank/DDBJ databases">
        <title>Development of genomic resources for the powdery mildew, Erysiphe pulchra.</title>
        <authorList>
            <person name="Wadl P.A."/>
            <person name="Mack B.M."/>
            <person name="Moore G."/>
            <person name="Beltz S.B."/>
        </authorList>
    </citation>
    <scope>NUCLEOTIDE SEQUENCE [LARGE SCALE GENOMIC DNA]</scope>
    <source>
        <strain evidence="18">Cflorida</strain>
    </source>
</reference>
<dbReference type="SUPFAM" id="SSF53098">
    <property type="entry name" value="Ribonuclease H-like"/>
    <property type="match status" value="1"/>
</dbReference>
<dbReference type="GO" id="GO:0004519">
    <property type="term" value="F:endonuclease activity"/>
    <property type="evidence" value="ECO:0007669"/>
    <property type="project" value="UniProtKB-KW"/>
</dbReference>
<keyword evidence="9" id="KW-0229">DNA integration</keyword>
<dbReference type="GO" id="GO:0003964">
    <property type="term" value="F:RNA-directed DNA polymerase activity"/>
    <property type="evidence" value="ECO:0007669"/>
    <property type="project" value="UniProtKB-KW"/>
</dbReference>
<evidence type="ECO:0000256" key="16">
    <source>
        <dbReference type="SAM" id="MobiDB-lite"/>
    </source>
</evidence>
<accession>A0A2S4PU65</accession>
<keyword evidence="12" id="KW-0238">DNA-binding</keyword>
<evidence type="ECO:0000313" key="19">
    <source>
        <dbReference type="Proteomes" id="UP000237438"/>
    </source>
</evidence>
<dbReference type="GO" id="GO:0005634">
    <property type="term" value="C:nucleus"/>
    <property type="evidence" value="ECO:0007669"/>
    <property type="project" value="UniProtKB-ARBA"/>
</dbReference>
<proteinExistence type="predicted"/>
<feature type="compositionally biased region" description="Basic and acidic residues" evidence="16">
    <location>
        <begin position="249"/>
        <end position="269"/>
    </location>
</feature>
<dbReference type="GO" id="GO:0032196">
    <property type="term" value="P:transposition"/>
    <property type="evidence" value="ECO:0007669"/>
    <property type="project" value="UniProtKB-KW"/>
</dbReference>
<evidence type="ECO:0000313" key="18">
    <source>
        <dbReference type="EMBL" id="POS85586.1"/>
    </source>
</evidence>
<gene>
    <name evidence="18" type="ORF">EPUL_003893</name>
</gene>
<evidence type="ECO:0000256" key="9">
    <source>
        <dbReference type="ARBA" id="ARBA00022908"/>
    </source>
</evidence>
<dbReference type="STRING" id="225359.A0A2S4PU65"/>
<keyword evidence="19" id="KW-1185">Reference proteome</keyword>
<dbReference type="PROSITE" id="PS50994">
    <property type="entry name" value="INTEGRASE"/>
    <property type="match status" value="1"/>
</dbReference>
<dbReference type="AlphaFoldDB" id="A0A2S4PU65"/>
<comment type="catalytic activity">
    <reaction evidence="14">
        <text>DNA(n) + a 2'-deoxyribonucleoside 5'-triphosphate = DNA(n+1) + diphosphate</text>
        <dbReference type="Rhea" id="RHEA:22508"/>
        <dbReference type="Rhea" id="RHEA-COMP:17339"/>
        <dbReference type="Rhea" id="RHEA-COMP:17340"/>
        <dbReference type="ChEBI" id="CHEBI:33019"/>
        <dbReference type="ChEBI" id="CHEBI:61560"/>
        <dbReference type="ChEBI" id="CHEBI:173112"/>
        <dbReference type="EC" id="2.7.7.49"/>
    </reaction>
</comment>
<keyword evidence="13" id="KW-0233">DNA recombination</keyword>
<keyword evidence="3" id="KW-0540">Nuclease</keyword>
<dbReference type="Gene3D" id="3.30.420.10">
    <property type="entry name" value="Ribonuclease H-like superfamily/Ribonuclease H"/>
    <property type="match status" value="1"/>
</dbReference>
<keyword evidence="11" id="KW-0808">Transferase</keyword>
<evidence type="ECO:0000256" key="14">
    <source>
        <dbReference type="ARBA" id="ARBA00048173"/>
    </source>
</evidence>
<evidence type="ECO:0000256" key="12">
    <source>
        <dbReference type="ARBA" id="ARBA00023125"/>
    </source>
</evidence>
<keyword evidence="2" id="KW-0548">Nucleotidyltransferase</keyword>
<feature type="domain" description="Integrase catalytic" evidence="17">
    <location>
        <begin position="1"/>
        <end position="148"/>
    </location>
</feature>
<dbReference type="GO" id="GO:0003723">
    <property type="term" value="F:RNA binding"/>
    <property type="evidence" value="ECO:0007669"/>
    <property type="project" value="UniProtKB-KW"/>
</dbReference>
<dbReference type="CDD" id="cd09272">
    <property type="entry name" value="RNase_HI_RT_Ty1"/>
    <property type="match status" value="1"/>
</dbReference>
<dbReference type="GO" id="GO:0015074">
    <property type="term" value="P:DNA integration"/>
    <property type="evidence" value="ECO:0007669"/>
    <property type="project" value="UniProtKB-KW"/>
</dbReference>
<evidence type="ECO:0000256" key="4">
    <source>
        <dbReference type="ARBA" id="ARBA00022723"/>
    </source>
</evidence>
<evidence type="ECO:0000256" key="11">
    <source>
        <dbReference type="ARBA" id="ARBA00022932"/>
    </source>
</evidence>
<dbReference type="GO" id="GO:0003677">
    <property type="term" value="F:DNA binding"/>
    <property type="evidence" value="ECO:0007669"/>
    <property type="project" value="UniProtKB-KW"/>
</dbReference>
<dbReference type="InterPro" id="IPR039537">
    <property type="entry name" value="Retrotran_Ty1/copia-like"/>
</dbReference>
<keyword evidence="8" id="KW-0694">RNA-binding</keyword>
<evidence type="ECO:0000256" key="2">
    <source>
        <dbReference type="ARBA" id="ARBA00022695"/>
    </source>
</evidence>
<name>A0A2S4PU65_9PEZI</name>
<dbReference type="Proteomes" id="UP000237438">
    <property type="component" value="Unassembled WGS sequence"/>
</dbReference>
<organism evidence="18 19">
    <name type="scientific">Erysiphe pulchra</name>
    <dbReference type="NCBI Taxonomy" id="225359"/>
    <lineage>
        <taxon>Eukaryota</taxon>
        <taxon>Fungi</taxon>
        <taxon>Dikarya</taxon>
        <taxon>Ascomycota</taxon>
        <taxon>Pezizomycotina</taxon>
        <taxon>Leotiomycetes</taxon>
        <taxon>Erysiphales</taxon>
        <taxon>Erysiphaceae</taxon>
        <taxon>Erysiphe</taxon>
    </lineage>
</organism>
<keyword evidence="4" id="KW-0479">Metal-binding</keyword>
<evidence type="ECO:0000256" key="3">
    <source>
        <dbReference type="ARBA" id="ARBA00022722"/>
    </source>
</evidence>
<evidence type="ECO:0000256" key="1">
    <source>
        <dbReference type="ARBA" id="ARBA00022578"/>
    </source>
</evidence>
<keyword evidence="5" id="KW-0255">Endonuclease</keyword>
<comment type="caution">
    <text evidence="18">The sequence shown here is derived from an EMBL/GenBank/DDBJ whole genome shotgun (WGS) entry which is preliminary data.</text>
</comment>
<dbReference type="PANTHER" id="PTHR42648">
    <property type="entry name" value="TRANSPOSASE, PUTATIVE-RELATED"/>
    <property type="match status" value="1"/>
</dbReference>
<dbReference type="Pfam" id="PF25597">
    <property type="entry name" value="SH3_retrovirus"/>
    <property type="match status" value="1"/>
</dbReference>
<keyword evidence="7" id="KW-0460">Magnesium</keyword>
<evidence type="ECO:0000256" key="8">
    <source>
        <dbReference type="ARBA" id="ARBA00022884"/>
    </source>
</evidence>
<dbReference type="GO" id="GO:0016787">
    <property type="term" value="F:hydrolase activity"/>
    <property type="evidence" value="ECO:0007669"/>
    <property type="project" value="UniProtKB-KW"/>
</dbReference>
<dbReference type="InterPro" id="IPR012337">
    <property type="entry name" value="RNaseH-like_sf"/>
</dbReference>
<evidence type="ECO:0000256" key="6">
    <source>
        <dbReference type="ARBA" id="ARBA00022801"/>
    </source>
</evidence>
<keyword evidence="11" id="KW-0239">DNA-directed DNA polymerase</keyword>
<keyword evidence="6" id="KW-0378">Hydrolase</keyword>
<keyword evidence="1" id="KW-0815">Transposition</keyword>
<evidence type="ECO:0000256" key="7">
    <source>
        <dbReference type="ARBA" id="ARBA00022842"/>
    </source>
</evidence>
<dbReference type="GO" id="GO:0003887">
    <property type="term" value="F:DNA-directed DNA polymerase activity"/>
    <property type="evidence" value="ECO:0007669"/>
    <property type="project" value="UniProtKB-KW"/>
</dbReference>
<comment type="catalytic activity">
    <reaction evidence="15">
        <text>DNA(n) + a 2'-deoxyribonucleoside 5'-triphosphate = DNA(n+1) + diphosphate</text>
        <dbReference type="Rhea" id="RHEA:22508"/>
        <dbReference type="Rhea" id="RHEA-COMP:17339"/>
        <dbReference type="Rhea" id="RHEA-COMP:17340"/>
        <dbReference type="ChEBI" id="CHEBI:33019"/>
        <dbReference type="ChEBI" id="CHEBI:61560"/>
        <dbReference type="ChEBI" id="CHEBI:173112"/>
        <dbReference type="EC" id="2.7.7.7"/>
    </reaction>
</comment>
<sequence length="456" mass="53141">MENITGENQYFILFIDNYTRHITVKLMKDKASVKQKLNPCNHVHTQYGYWPKKTKSDNATEYEGTRNWLEEKGIKLKPSALNSPQQNGVSERMNRTLLDLARAMRIEKKLPESLWREAEQESHCSLGWKTSMEFLTGIRPNLSMARKFSRDIYVLEELIKPKIESRARKVIFIGFEDGPKAIRYYDFNTRHIRISRNYTFKDSNPQTRHIRIPKNTENDHEREHKSPLNPKKDNLTEEDQATESVINDNRSEITKRELRSKTKSGDTTRKNYAGIDGFNPRHYIRHNLLSQFNRAPSQNHWNGVKFILRYLKLTPTTPKFTLTAYSDSDNGKGHDRKSITGTVITISGGAIKWAAEKERLITVSKSESEYVAANLTRRNCLFLRDVMEEIGYTHDEPIPLFMDSDGAILLTKNTENMKATLHIDKIYHWICQHVDEEKFNPESFPEKENPADIFTK</sequence>
<dbReference type="InterPro" id="IPR057670">
    <property type="entry name" value="SH3_retrovirus"/>
</dbReference>
<dbReference type="InterPro" id="IPR036397">
    <property type="entry name" value="RNaseH_sf"/>
</dbReference>
<dbReference type="GO" id="GO:0006310">
    <property type="term" value="P:DNA recombination"/>
    <property type="evidence" value="ECO:0007669"/>
    <property type="project" value="UniProtKB-KW"/>
</dbReference>
<feature type="region of interest" description="Disordered" evidence="16">
    <location>
        <begin position="203"/>
        <end position="273"/>
    </location>
</feature>
<dbReference type="PANTHER" id="PTHR42648:SF11">
    <property type="entry name" value="TRANSPOSON TY4-P GAG-POL POLYPROTEIN"/>
    <property type="match status" value="1"/>
</dbReference>
<evidence type="ECO:0000256" key="15">
    <source>
        <dbReference type="ARBA" id="ARBA00049244"/>
    </source>
</evidence>
<dbReference type="EMBL" id="PEDP01000556">
    <property type="protein sequence ID" value="POS85586.1"/>
    <property type="molecule type" value="Genomic_DNA"/>
</dbReference>
<protein>
    <recommendedName>
        <fullName evidence="17">Integrase catalytic domain-containing protein</fullName>
    </recommendedName>
</protein>
<dbReference type="OrthoDB" id="3768101at2759"/>